<dbReference type="InterPro" id="IPR003921">
    <property type="entry name" value="Cell_synth_C"/>
</dbReference>
<evidence type="ECO:0000256" key="2">
    <source>
        <dbReference type="ARBA" id="ARBA00022803"/>
    </source>
</evidence>
<dbReference type="InterPro" id="IPR051685">
    <property type="entry name" value="Ycf3/AcsC/BcsC/TPR_MFPF"/>
</dbReference>
<dbReference type="EMBL" id="QYUK01000011">
    <property type="protein sequence ID" value="RJF87934.1"/>
    <property type="molecule type" value="Genomic_DNA"/>
</dbReference>
<dbReference type="PROSITE" id="PS50005">
    <property type="entry name" value="TPR"/>
    <property type="match status" value="2"/>
</dbReference>
<keyword evidence="2 3" id="KW-0802">TPR repeat</keyword>
<evidence type="ECO:0000256" key="4">
    <source>
        <dbReference type="SAM" id="MobiDB-lite"/>
    </source>
</evidence>
<dbReference type="InterPro" id="IPR019734">
    <property type="entry name" value="TPR_rpt"/>
</dbReference>
<dbReference type="PANTHER" id="PTHR44943:SF11">
    <property type="entry name" value="CELLULOSE SYNTHASE OPERON PROTEIN C"/>
    <property type="match status" value="1"/>
</dbReference>
<reference evidence="5 6" key="1">
    <citation type="submission" date="2018-09" db="EMBL/GenBank/DDBJ databases">
        <authorList>
            <person name="Zhu H."/>
        </authorList>
    </citation>
    <scope>NUCLEOTIDE SEQUENCE [LARGE SCALE GENOMIC DNA]</scope>
    <source>
        <strain evidence="5 6">K1W22B-8</strain>
    </source>
</reference>
<dbReference type="SUPFAM" id="SSF48452">
    <property type="entry name" value="TPR-like"/>
    <property type="match status" value="4"/>
</dbReference>
<feature type="region of interest" description="Disordered" evidence="4">
    <location>
        <begin position="718"/>
        <end position="784"/>
    </location>
</feature>
<feature type="repeat" description="TPR" evidence="3">
    <location>
        <begin position="156"/>
        <end position="189"/>
    </location>
</feature>
<evidence type="ECO:0008006" key="7">
    <source>
        <dbReference type="Google" id="ProtNLM"/>
    </source>
</evidence>
<accession>A0A418WD60</accession>
<dbReference type="PRINTS" id="PR01441">
    <property type="entry name" value="CELLSNTHASEC"/>
</dbReference>
<dbReference type="Pfam" id="PF14559">
    <property type="entry name" value="TPR_19"/>
    <property type="match status" value="3"/>
</dbReference>
<dbReference type="SMART" id="SM00028">
    <property type="entry name" value="TPR"/>
    <property type="match status" value="6"/>
</dbReference>
<dbReference type="RefSeq" id="WP_119778569.1">
    <property type="nucleotide sequence ID" value="NZ_QYUK01000011.1"/>
</dbReference>
<dbReference type="Pfam" id="PF13432">
    <property type="entry name" value="TPR_16"/>
    <property type="match status" value="2"/>
</dbReference>
<organism evidence="5 6">
    <name type="scientific">Oleomonas cavernae</name>
    <dbReference type="NCBI Taxonomy" id="2320859"/>
    <lineage>
        <taxon>Bacteria</taxon>
        <taxon>Pseudomonadati</taxon>
        <taxon>Pseudomonadota</taxon>
        <taxon>Alphaproteobacteria</taxon>
        <taxon>Acetobacterales</taxon>
        <taxon>Acetobacteraceae</taxon>
        <taxon>Oleomonas</taxon>
    </lineage>
</organism>
<proteinExistence type="predicted"/>
<comment type="caution">
    <text evidence="5">The sequence shown here is derived from an EMBL/GenBank/DDBJ whole genome shotgun (WGS) entry which is preliminary data.</text>
</comment>
<dbReference type="AlphaFoldDB" id="A0A418WD60"/>
<feature type="compositionally biased region" description="Pro residues" evidence="4">
    <location>
        <begin position="723"/>
        <end position="738"/>
    </location>
</feature>
<dbReference type="Gene3D" id="1.25.40.10">
    <property type="entry name" value="Tetratricopeptide repeat domain"/>
    <property type="match status" value="4"/>
</dbReference>
<feature type="repeat" description="TPR" evidence="3">
    <location>
        <begin position="271"/>
        <end position="304"/>
    </location>
</feature>
<dbReference type="PANTHER" id="PTHR44943">
    <property type="entry name" value="CELLULOSE SYNTHASE OPERON PROTEIN C"/>
    <property type="match status" value="1"/>
</dbReference>
<evidence type="ECO:0000313" key="6">
    <source>
        <dbReference type="Proteomes" id="UP000284605"/>
    </source>
</evidence>
<keyword evidence="1" id="KW-0677">Repeat</keyword>
<evidence type="ECO:0000256" key="1">
    <source>
        <dbReference type="ARBA" id="ARBA00022737"/>
    </source>
</evidence>
<dbReference type="InterPro" id="IPR011990">
    <property type="entry name" value="TPR-like_helical_dom_sf"/>
</dbReference>
<sequence>MISPGLIAQARSLAAVGKAEQAGQVYQQAFGNLPPPLEFAYEYYMTVAGTERGWQIARDGLASMARRAPNDAGIQIAYGQVLTYREVTRREGIALLARYAGRDETALKFWRSGLLWLEAQAGEAGLYEDYLKAYPDDAEVAAAYRKLTAPVTADTTEHAFMLGLAAINAGKLGEAEDYLDTALRLDPGNANALASLASLRLRQGRPGDALALLKQAIAAAPDRRAEFAQAYDSAAFLVTYQSAVAAMKAGHPARAEQLLRPIAYGGNKDRRNALALLGDALAKQGKDAEAEKVYRQVLQGNPGSRQALLGLYGVLIRQNKVAEANALAARIPAQDRARFEGGVDAAEAGRYRSEAERLALAGQPDAASAVYQKALATDAGNPWVRLSYARFLLRQGDSAQAQGLMAPLTAPAAPGADALYAAALFAVDQNRFQEAIAQVNRIPGPQRTPAITAFAREITVRHTIAQARAAFDGGNRTQAIAAMRSLAARGDLSPATRGELASALYDMGDTEAALALARTELAKGIPAGGQVSDYAALAAVLARSGNDAEAGALLIQLQPLVKSPSDQRGLQDLRNSMTVQRAGQLRLEGKLAPAYDLLAQALRSDPNDPVLLAELANLYAAGKMYPEATSLYDGLMARMPNNQTMVLQATNVAIASGDYGRAHELLDPLLDGGQPTAQTYFVAGQLARAEGDTGGAIEALEHARSLRAQELGIAETDMVAPPAGSPPPRRHPGWPPTPSAAGWTRARQPPLPRHRRRPRRQMQWSTCRPPTRVPRPAPVRARPP</sequence>
<dbReference type="Proteomes" id="UP000284605">
    <property type="component" value="Unassembled WGS sequence"/>
</dbReference>
<protein>
    <recommendedName>
        <fullName evidence="7">PEP-CTERM system TPR-repeat protein PrsT</fullName>
    </recommendedName>
</protein>
<gene>
    <name evidence="5" type="ORF">D3874_13640</name>
</gene>
<dbReference type="GO" id="GO:0016020">
    <property type="term" value="C:membrane"/>
    <property type="evidence" value="ECO:0007669"/>
    <property type="project" value="InterPro"/>
</dbReference>
<feature type="compositionally biased region" description="Pro residues" evidence="4">
    <location>
        <begin position="771"/>
        <end position="784"/>
    </location>
</feature>
<dbReference type="GO" id="GO:0006011">
    <property type="term" value="P:UDP-alpha-D-glucose metabolic process"/>
    <property type="evidence" value="ECO:0007669"/>
    <property type="project" value="InterPro"/>
</dbReference>
<evidence type="ECO:0000313" key="5">
    <source>
        <dbReference type="EMBL" id="RJF87934.1"/>
    </source>
</evidence>
<dbReference type="OrthoDB" id="174989at2"/>
<keyword evidence="6" id="KW-1185">Reference proteome</keyword>
<evidence type="ECO:0000256" key="3">
    <source>
        <dbReference type="PROSITE-ProRule" id="PRU00339"/>
    </source>
</evidence>
<name>A0A418WD60_9PROT</name>